<dbReference type="GO" id="GO:0016747">
    <property type="term" value="F:acyltransferase activity, transferring groups other than amino-acyl groups"/>
    <property type="evidence" value="ECO:0007669"/>
    <property type="project" value="InterPro"/>
</dbReference>
<evidence type="ECO:0000256" key="1">
    <source>
        <dbReference type="ARBA" id="ARBA00022679"/>
    </source>
</evidence>
<evidence type="ECO:0000313" key="5">
    <source>
        <dbReference type="Proteomes" id="UP000187465"/>
    </source>
</evidence>
<organism evidence="4 5">
    <name type="scientific">Paenibacillus odorifer</name>
    <dbReference type="NCBI Taxonomy" id="189426"/>
    <lineage>
        <taxon>Bacteria</taxon>
        <taxon>Bacillati</taxon>
        <taxon>Bacillota</taxon>
        <taxon>Bacilli</taxon>
        <taxon>Bacillales</taxon>
        <taxon>Paenibacillaceae</taxon>
        <taxon>Paenibacillus</taxon>
    </lineage>
</organism>
<proteinExistence type="predicted"/>
<dbReference type="PANTHER" id="PTHR43877">
    <property type="entry name" value="AMINOALKYLPHOSPHONATE N-ACETYLTRANSFERASE-RELATED-RELATED"/>
    <property type="match status" value="1"/>
</dbReference>
<dbReference type="Pfam" id="PF00583">
    <property type="entry name" value="Acetyltransf_1"/>
    <property type="match status" value="1"/>
</dbReference>
<keyword evidence="2" id="KW-0012">Acyltransferase</keyword>
<protein>
    <recommendedName>
        <fullName evidence="3">N-acetyltransferase domain-containing protein</fullName>
    </recommendedName>
</protein>
<dbReference type="InterPro" id="IPR050832">
    <property type="entry name" value="Bact_Acetyltransf"/>
</dbReference>
<dbReference type="Proteomes" id="UP000187465">
    <property type="component" value="Unassembled WGS sequence"/>
</dbReference>
<name>A0A1R0XBK2_9BACL</name>
<comment type="caution">
    <text evidence="4">The sequence shown here is derived from an EMBL/GenBank/DDBJ whole genome shotgun (WGS) entry which is preliminary data.</text>
</comment>
<feature type="domain" description="N-acetyltransferase" evidence="3">
    <location>
        <begin position="7"/>
        <end position="142"/>
    </location>
</feature>
<accession>A0A1R0XBK2</accession>
<keyword evidence="1" id="KW-0808">Transferase</keyword>
<dbReference type="Gene3D" id="3.40.630.30">
    <property type="match status" value="2"/>
</dbReference>
<dbReference type="CDD" id="cd04301">
    <property type="entry name" value="NAT_SF"/>
    <property type="match status" value="2"/>
</dbReference>
<feature type="domain" description="N-acetyltransferase" evidence="3">
    <location>
        <begin position="152"/>
        <end position="290"/>
    </location>
</feature>
<dbReference type="EMBL" id="MKQP01000017">
    <property type="protein sequence ID" value="OMD32455.1"/>
    <property type="molecule type" value="Genomic_DNA"/>
</dbReference>
<sequence>MQEYKISTMKDYSKQSIDQIRILEHLCKTSDRSSLRVGIESLKEIDGDEAFLCQIDNQLVGFLSWYTSDGIEANINGMVHPDFRRQGVFHDLLKSAASDMQMQGIQTCRFRIPSNSESGMDYIRYLGASAAPSEFLMVFNRAQIAGSSHSGLAVRLEEDQDLEFMVKCSSQAFGDSESWTRNYLTRTREPARITYIAVDNMIPVGMIRVNYLDTNTAVIHDFCVFPSCQGRGYGREILSEVVKILRDQRDFQIRLGVVTQNRKALSLYQSIGFEVTAESNYYVISVDMIY</sequence>
<dbReference type="InterPro" id="IPR000182">
    <property type="entry name" value="GNAT_dom"/>
</dbReference>
<evidence type="ECO:0000256" key="2">
    <source>
        <dbReference type="ARBA" id="ARBA00023315"/>
    </source>
</evidence>
<gene>
    <name evidence="4" type="ORF">BJP51_15195</name>
</gene>
<evidence type="ECO:0000259" key="3">
    <source>
        <dbReference type="PROSITE" id="PS51186"/>
    </source>
</evidence>
<dbReference type="PANTHER" id="PTHR43877:SF2">
    <property type="entry name" value="AMINOALKYLPHOSPHONATE N-ACETYLTRANSFERASE-RELATED"/>
    <property type="match status" value="1"/>
</dbReference>
<reference evidence="4 5" key="1">
    <citation type="submission" date="2016-10" db="EMBL/GenBank/DDBJ databases">
        <title>Paenibacillus species isolates.</title>
        <authorList>
            <person name="Beno S.M."/>
        </authorList>
    </citation>
    <scope>NUCLEOTIDE SEQUENCE [LARGE SCALE GENOMIC DNA]</scope>
    <source>
        <strain evidence="4 5">FSL H7-0604</strain>
    </source>
</reference>
<dbReference type="SUPFAM" id="SSF55729">
    <property type="entry name" value="Acyl-CoA N-acyltransferases (Nat)"/>
    <property type="match status" value="2"/>
</dbReference>
<dbReference type="InterPro" id="IPR016181">
    <property type="entry name" value="Acyl_CoA_acyltransferase"/>
</dbReference>
<evidence type="ECO:0000313" key="4">
    <source>
        <dbReference type="EMBL" id="OMD32455.1"/>
    </source>
</evidence>
<dbReference type="PROSITE" id="PS51186">
    <property type="entry name" value="GNAT"/>
    <property type="match status" value="2"/>
</dbReference>
<dbReference type="AlphaFoldDB" id="A0A1R0XBK2"/>